<keyword evidence="13" id="KW-0834">Unfolded protein response</keyword>
<dbReference type="InterPro" id="IPR000719">
    <property type="entry name" value="Prot_kinase_dom"/>
</dbReference>
<dbReference type="PROSITE" id="PS00108">
    <property type="entry name" value="PROTEIN_KINASE_ST"/>
    <property type="match status" value="1"/>
</dbReference>
<evidence type="ECO:0000256" key="17">
    <source>
        <dbReference type="ARBA" id="ARBA00048977"/>
    </source>
</evidence>
<dbReference type="PROSITE" id="PS50011">
    <property type="entry name" value="PROTEIN_KINASE_DOM"/>
    <property type="match status" value="1"/>
</dbReference>
<dbReference type="InterPro" id="IPR011009">
    <property type="entry name" value="Kinase-like_dom_sf"/>
</dbReference>
<dbReference type="SMART" id="SM00220">
    <property type="entry name" value="S_TKc"/>
    <property type="match status" value="1"/>
</dbReference>
<dbReference type="Pfam" id="PF00069">
    <property type="entry name" value="Pkinase"/>
    <property type="match status" value="2"/>
</dbReference>
<evidence type="ECO:0000256" key="10">
    <source>
        <dbReference type="ARBA" id="ARBA00023016"/>
    </source>
</evidence>
<evidence type="ECO:0000256" key="9">
    <source>
        <dbReference type="ARBA" id="ARBA00022845"/>
    </source>
</evidence>
<dbReference type="GO" id="GO:0017148">
    <property type="term" value="P:negative regulation of translation"/>
    <property type="evidence" value="ECO:0007669"/>
    <property type="project" value="UniProtKB-KW"/>
</dbReference>
<evidence type="ECO:0000256" key="3">
    <source>
        <dbReference type="ARBA" id="ARBA00022527"/>
    </source>
</evidence>
<feature type="transmembrane region" description="Helical" evidence="20">
    <location>
        <begin position="467"/>
        <end position="490"/>
    </location>
</feature>
<keyword evidence="12" id="KW-0652">Protein synthesis inhibitor</keyword>
<dbReference type="GO" id="GO:0005634">
    <property type="term" value="C:nucleus"/>
    <property type="evidence" value="ECO:0007669"/>
    <property type="project" value="TreeGrafter"/>
</dbReference>
<protein>
    <recommendedName>
        <fullName evidence="2">non-specific serine/threonine protein kinase</fullName>
        <ecNumber evidence="2">2.7.11.1</ecNumber>
    </recommendedName>
    <alternativeName>
        <fullName evidence="15">PRKR-like endoplasmic reticulum kinase</fullName>
    </alternativeName>
</protein>
<evidence type="ECO:0000256" key="11">
    <source>
        <dbReference type="ARBA" id="ARBA00023180"/>
    </source>
</evidence>
<evidence type="ECO:0000256" key="16">
    <source>
        <dbReference type="ARBA" id="ARBA00048659"/>
    </source>
</evidence>
<dbReference type="PROSITE" id="PS00107">
    <property type="entry name" value="PROTEIN_KINASE_ATP"/>
    <property type="match status" value="1"/>
</dbReference>
<evidence type="ECO:0000256" key="8">
    <source>
        <dbReference type="ARBA" id="ARBA00022840"/>
    </source>
</evidence>
<dbReference type="GO" id="GO:0005524">
    <property type="term" value="F:ATP binding"/>
    <property type="evidence" value="ECO:0007669"/>
    <property type="project" value="UniProtKB-UniRule"/>
</dbReference>
<dbReference type="Gene3D" id="1.10.510.10">
    <property type="entry name" value="Transferase(Phosphotransferase) domain 1"/>
    <property type="match status" value="1"/>
</dbReference>
<keyword evidence="20" id="KW-1133">Transmembrane helix</keyword>
<keyword evidence="9" id="KW-0810">Translation regulation</keyword>
<dbReference type="InterPro" id="IPR015943">
    <property type="entry name" value="WD40/YVTN_repeat-like_dom_sf"/>
</dbReference>
<dbReference type="EC" id="2.7.11.1" evidence="2"/>
<keyword evidence="6" id="KW-0418">Kinase</keyword>
<evidence type="ECO:0000256" key="7">
    <source>
        <dbReference type="ARBA" id="ARBA00022824"/>
    </source>
</evidence>
<feature type="compositionally biased region" description="Low complexity" evidence="19">
    <location>
        <begin position="841"/>
        <end position="868"/>
    </location>
</feature>
<keyword evidence="4" id="KW-0808">Transferase</keyword>
<dbReference type="PANTHER" id="PTHR11042">
    <property type="entry name" value="EUKARYOTIC TRANSLATION INITIATION FACTOR 2-ALPHA KINASE EIF2-ALPHA KINASE -RELATED"/>
    <property type="match status" value="1"/>
</dbReference>
<feature type="region of interest" description="Disordered" evidence="19">
    <location>
        <begin position="326"/>
        <end position="356"/>
    </location>
</feature>
<evidence type="ECO:0000256" key="20">
    <source>
        <dbReference type="SAM" id="Phobius"/>
    </source>
</evidence>
<feature type="region of interest" description="Disordered" evidence="19">
    <location>
        <begin position="522"/>
        <end position="545"/>
    </location>
</feature>
<gene>
    <name evidence="22" type="ORF">CTEN210_09555</name>
</gene>
<keyword evidence="20" id="KW-0472">Membrane</keyword>
<comment type="subcellular location">
    <subcellularLocation>
        <location evidence="1">Endoplasmic reticulum membrane</location>
        <topology evidence="1">Single-pass type I membrane protein</topology>
    </subcellularLocation>
</comment>
<evidence type="ECO:0000256" key="18">
    <source>
        <dbReference type="PROSITE-ProRule" id="PRU10141"/>
    </source>
</evidence>
<dbReference type="GO" id="GO:0006986">
    <property type="term" value="P:response to unfolded protein"/>
    <property type="evidence" value="ECO:0007669"/>
    <property type="project" value="UniProtKB-KW"/>
</dbReference>
<evidence type="ECO:0000256" key="15">
    <source>
        <dbReference type="ARBA" id="ARBA00041500"/>
    </source>
</evidence>
<keyword evidence="7" id="KW-0256">Endoplasmic reticulum</keyword>
<dbReference type="Gene3D" id="2.130.10.10">
    <property type="entry name" value="YVTN repeat-like/Quinoprotein amine dehydrogenase"/>
    <property type="match status" value="1"/>
</dbReference>
<evidence type="ECO:0000256" key="1">
    <source>
        <dbReference type="ARBA" id="ARBA00004115"/>
    </source>
</evidence>
<evidence type="ECO:0000256" key="5">
    <source>
        <dbReference type="ARBA" id="ARBA00022741"/>
    </source>
</evidence>
<comment type="catalytic activity">
    <reaction evidence="17">
        <text>L-seryl-[protein] + ATP = O-phospho-L-seryl-[protein] + ADP + H(+)</text>
        <dbReference type="Rhea" id="RHEA:17989"/>
        <dbReference type="Rhea" id="RHEA-COMP:9863"/>
        <dbReference type="Rhea" id="RHEA-COMP:11604"/>
        <dbReference type="ChEBI" id="CHEBI:15378"/>
        <dbReference type="ChEBI" id="CHEBI:29999"/>
        <dbReference type="ChEBI" id="CHEBI:30616"/>
        <dbReference type="ChEBI" id="CHEBI:83421"/>
        <dbReference type="ChEBI" id="CHEBI:456216"/>
        <dbReference type="EC" id="2.7.11.1"/>
    </reaction>
    <physiologicalReaction direction="left-to-right" evidence="17">
        <dbReference type="Rhea" id="RHEA:17990"/>
    </physiologicalReaction>
</comment>
<dbReference type="InterPro" id="IPR008271">
    <property type="entry name" value="Ser/Thr_kinase_AS"/>
</dbReference>
<keyword evidence="23" id="KW-1185">Reference proteome</keyword>
<evidence type="ECO:0000256" key="14">
    <source>
        <dbReference type="ARBA" id="ARBA00037982"/>
    </source>
</evidence>
<name>A0AAD3CWB5_9STRA</name>
<keyword evidence="5 18" id="KW-0547">Nucleotide-binding</keyword>
<dbReference type="GO" id="GO:0004694">
    <property type="term" value="F:eukaryotic translation initiation factor 2alpha kinase activity"/>
    <property type="evidence" value="ECO:0007669"/>
    <property type="project" value="TreeGrafter"/>
</dbReference>
<evidence type="ECO:0000313" key="23">
    <source>
        <dbReference type="Proteomes" id="UP001054902"/>
    </source>
</evidence>
<dbReference type="SUPFAM" id="SSF50998">
    <property type="entry name" value="Quinoprotein alcohol dehydrogenase-like"/>
    <property type="match status" value="1"/>
</dbReference>
<keyword evidence="3" id="KW-0723">Serine/threonine-protein kinase</keyword>
<sequence>MGKNDLSPSMDIETNPAQFILKENPSDLALIICTVDGVIYTVDAFNGSLRGMVQSGGSLVAQPSDYYHTEHSIFADDDEFLQDEKGKKQKEIIPGLDGKLYSIASEKLQQLPVTVNYIIDKGPISTCEENEYGEEFCGLIMGQSSKKILALNPRHGTVEWMHQTNSNTSFQGRQPNKPKTVLIQREDFHIKHVDADTGEERWKVYLGQFKALDAASARSRGNKQQMNQMAFRIQSKLEGGPSDPKAHGREVSIHGLAESNDIFHPMPTVAFDDDGLTMYAYDESLEKRLWTKHFESTITTVYGVGADTRWVDVVTTEVQKHIHEEMDRSKDVVSSSNIPTNIGFDPPSGESKGEDNIISGSSSEYLAPISLPQPLKTIPLGGNDRILGLPESEDSSSEYCANEDYAFLGIHQSALFVAGTKEHDMDDTINLQTSEEYQNQKNRAWYDLISNQQPFGISFKTPYGLFLTWKMVGILVFFVLAGVAIGRLIYVRKKRFWRSRSTTAFLTSPELQGFQGDMDGIPPLNDATPAKPKRSSSLPDFRLTQGSMDDTNMPTNFHDGGEVSMPLTNTVTQIATPNVSNVENRKRSPSTEGVSDLNGIPLVRYSRYRSEFNELSPLGKGGFGTVFKCTNNLDGREYAIKKVLIRSHLDANGLLPDKFSQKLDKVLREVKILAYLDHSNIVRYYTAWLEVESELEDDSHDGSNADPTSASQFHRALSSNLLAGTSTFDEASTSAFFGDSQTQSPLRNKPYSLGGDHNPLGWNNFGTTFEEELQEESASARILKKAESSVSLKSTDLGFSFDQSSINSGASTPRAALSRISSVPRENLATIHDNHSDESDLSSSDSDTSSSGLSASSSSSESNSSTDWSQDESKHVEVSSKSAIPDEQLGGSKDTSVHYQKHILYIQMQLSQKTLLDYFQTRDTNINIPLSLRMFGHIARGVKHVHEKGLIHRDLKPSNCFMDDSEIIKIGDFGLSRENGTQGEDFEEIEITTTFNNDLGCDPENTAGVGTSSYASPEQMNGSDYDASSDVYSLGIILFELCYPMSTGMERFKVFQGIRSRNPRFPEKWNMTVAKQCPAIHTIALRMLSHTPKDRPTAAEIVSYIEALVSEFTVHSLDPTSLLEGTVYIRVETDDSEGAMARTIAAIRKEDCVEIQQYGLRAKDHKKIMEFALSINSSSNDESEEVVNHLISTLEDVDEINVVRQLSISNGQRKISM</sequence>
<comment type="caution">
    <text evidence="22">The sequence shown here is derived from an EMBL/GenBank/DDBJ whole genome shotgun (WGS) entry which is preliminary data.</text>
</comment>
<evidence type="ECO:0000313" key="22">
    <source>
        <dbReference type="EMBL" id="GFH53079.1"/>
    </source>
</evidence>
<evidence type="ECO:0000256" key="12">
    <source>
        <dbReference type="ARBA" id="ARBA00023193"/>
    </source>
</evidence>
<dbReference type="AlphaFoldDB" id="A0AAD3CWB5"/>
<dbReference type="InterPro" id="IPR011047">
    <property type="entry name" value="Quinoprotein_ADH-like_sf"/>
</dbReference>
<dbReference type="SUPFAM" id="SSF56112">
    <property type="entry name" value="Protein kinase-like (PK-like)"/>
    <property type="match status" value="1"/>
</dbReference>
<keyword evidence="11" id="KW-0325">Glycoprotein</keyword>
<evidence type="ECO:0000256" key="4">
    <source>
        <dbReference type="ARBA" id="ARBA00022679"/>
    </source>
</evidence>
<comment type="similarity">
    <text evidence="14">Belongs to the protein kinase superfamily. Ser/Thr protein kinase family. GCN2 subfamily.</text>
</comment>
<dbReference type="Proteomes" id="UP001054902">
    <property type="component" value="Unassembled WGS sequence"/>
</dbReference>
<organism evidence="22 23">
    <name type="scientific">Chaetoceros tenuissimus</name>
    <dbReference type="NCBI Taxonomy" id="426638"/>
    <lineage>
        <taxon>Eukaryota</taxon>
        <taxon>Sar</taxon>
        <taxon>Stramenopiles</taxon>
        <taxon>Ochrophyta</taxon>
        <taxon>Bacillariophyta</taxon>
        <taxon>Coscinodiscophyceae</taxon>
        <taxon>Chaetocerotophycidae</taxon>
        <taxon>Chaetocerotales</taxon>
        <taxon>Chaetocerotaceae</taxon>
        <taxon>Chaetoceros</taxon>
    </lineage>
</organism>
<keyword evidence="10" id="KW-0346">Stress response</keyword>
<reference evidence="22 23" key="1">
    <citation type="journal article" date="2021" name="Sci. Rep.">
        <title>The genome of the diatom Chaetoceros tenuissimus carries an ancient integrated fragment of an extant virus.</title>
        <authorList>
            <person name="Hongo Y."/>
            <person name="Kimura K."/>
            <person name="Takaki Y."/>
            <person name="Yoshida Y."/>
            <person name="Baba S."/>
            <person name="Kobayashi G."/>
            <person name="Nagasaki K."/>
            <person name="Hano T."/>
            <person name="Tomaru Y."/>
        </authorList>
    </citation>
    <scope>NUCLEOTIDE SEQUENCE [LARGE SCALE GENOMIC DNA]</scope>
    <source>
        <strain evidence="22 23">NIES-3715</strain>
    </source>
</reference>
<dbReference type="GO" id="GO:0005789">
    <property type="term" value="C:endoplasmic reticulum membrane"/>
    <property type="evidence" value="ECO:0007669"/>
    <property type="project" value="UniProtKB-SubCell"/>
</dbReference>
<evidence type="ECO:0000256" key="19">
    <source>
        <dbReference type="SAM" id="MobiDB-lite"/>
    </source>
</evidence>
<evidence type="ECO:0000256" key="6">
    <source>
        <dbReference type="ARBA" id="ARBA00022777"/>
    </source>
</evidence>
<evidence type="ECO:0000256" key="2">
    <source>
        <dbReference type="ARBA" id="ARBA00012513"/>
    </source>
</evidence>
<dbReference type="InterPro" id="IPR050339">
    <property type="entry name" value="CC_SR_Kinase"/>
</dbReference>
<dbReference type="Gene3D" id="3.30.200.20">
    <property type="entry name" value="Phosphorylase Kinase, domain 1"/>
    <property type="match status" value="1"/>
</dbReference>
<dbReference type="InterPro" id="IPR017441">
    <property type="entry name" value="Protein_kinase_ATP_BS"/>
</dbReference>
<evidence type="ECO:0000259" key="21">
    <source>
        <dbReference type="PROSITE" id="PS50011"/>
    </source>
</evidence>
<keyword evidence="20" id="KW-0812">Transmembrane</keyword>
<evidence type="ECO:0000256" key="13">
    <source>
        <dbReference type="ARBA" id="ARBA00023230"/>
    </source>
</evidence>
<comment type="catalytic activity">
    <reaction evidence="16">
        <text>L-threonyl-[protein] + ATP = O-phospho-L-threonyl-[protein] + ADP + H(+)</text>
        <dbReference type="Rhea" id="RHEA:46608"/>
        <dbReference type="Rhea" id="RHEA-COMP:11060"/>
        <dbReference type="Rhea" id="RHEA-COMP:11605"/>
        <dbReference type="ChEBI" id="CHEBI:15378"/>
        <dbReference type="ChEBI" id="CHEBI:30013"/>
        <dbReference type="ChEBI" id="CHEBI:30616"/>
        <dbReference type="ChEBI" id="CHEBI:61977"/>
        <dbReference type="ChEBI" id="CHEBI:456216"/>
        <dbReference type="EC" id="2.7.11.1"/>
    </reaction>
    <physiologicalReaction direction="left-to-right" evidence="16">
        <dbReference type="Rhea" id="RHEA:46609"/>
    </physiologicalReaction>
</comment>
<dbReference type="PANTHER" id="PTHR11042:SF160">
    <property type="entry name" value="EUKARYOTIC TRANSLATION INITIATION FACTOR 2-ALPHA KINASE 1"/>
    <property type="match status" value="1"/>
</dbReference>
<feature type="binding site" evidence="18">
    <location>
        <position position="642"/>
    </location>
    <ligand>
        <name>ATP</name>
        <dbReference type="ChEBI" id="CHEBI:30616"/>
    </ligand>
</feature>
<feature type="domain" description="Protein kinase" evidence="21">
    <location>
        <begin position="612"/>
        <end position="1109"/>
    </location>
</feature>
<dbReference type="EMBL" id="BLLK01000046">
    <property type="protein sequence ID" value="GFH53079.1"/>
    <property type="molecule type" value="Genomic_DNA"/>
</dbReference>
<proteinExistence type="inferred from homology"/>
<feature type="region of interest" description="Disordered" evidence="19">
    <location>
        <begin position="832"/>
        <end position="893"/>
    </location>
</feature>
<keyword evidence="8 18" id="KW-0067">ATP-binding</keyword>
<accession>A0AAD3CWB5</accession>